<dbReference type="InterPro" id="IPR011032">
    <property type="entry name" value="GroES-like_sf"/>
</dbReference>
<organism evidence="2 3">
    <name type="scientific">Streptomyces flaveolus</name>
    <dbReference type="NCBI Taxonomy" id="67297"/>
    <lineage>
        <taxon>Bacteria</taxon>
        <taxon>Bacillati</taxon>
        <taxon>Actinomycetota</taxon>
        <taxon>Actinomycetes</taxon>
        <taxon>Kitasatosporales</taxon>
        <taxon>Streptomycetaceae</taxon>
        <taxon>Streptomyces</taxon>
    </lineage>
</organism>
<evidence type="ECO:0000313" key="3">
    <source>
        <dbReference type="Proteomes" id="UP001490330"/>
    </source>
</evidence>
<dbReference type="CDD" id="cd08276">
    <property type="entry name" value="MDR7"/>
    <property type="match status" value="1"/>
</dbReference>
<name>A0ABV1VJ67_9ACTN</name>
<feature type="domain" description="Enoyl reductase (ER)" evidence="1">
    <location>
        <begin position="10"/>
        <end position="331"/>
    </location>
</feature>
<dbReference type="InterPro" id="IPR020843">
    <property type="entry name" value="ER"/>
</dbReference>
<dbReference type="InterPro" id="IPR052711">
    <property type="entry name" value="Zinc_ADH-like"/>
</dbReference>
<protein>
    <submittedName>
        <fullName evidence="2">NAD(P)-dependent alcohol dehydrogenase</fullName>
    </submittedName>
</protein>
<dbReference type="Pfam" id="PF08240">
    <property type="entry name" value="ADH_N"/>
    <property type="match status" value="1"/>
</dbReference>
<dbReference type="SUPFAM" id="SSF50129">
    <property type="entry name" value="GroES-like"/>
    <property type="match status" value="1"/>
</dbReference>
<comment type="caution">
    <text evidence="2">The sequence shown here is derived from an EMBL/GenBank/DDBJ whole genome shotgun (WGS) entry which is preliminary data.</text>
</comment>
<dbReference type="SMART" id="SM00829">
    <property type="entry name" value="PKS_ER"/>
    <property type="match status" value="1"/>
</dbReference>
<dbReference type="EMBL" id="JBEPCV010000023">
    <property type="protein sequence ID" value="MER6906551.1"/>
    <property type="molecule type" value="Genomic_DNA"/>
</dbReference>
<reference evidence="2 3" key="1">
    <citation type="submission" date="2024-06" db="EMBL/GenBank/DDBJ databases">
        <title>The Natural Products Discovery Center: Release of the First 8490 Sequenced Strains for Exploring Actinobacteria Biosynthetic Diversity.</title>
        <authorList>
            <person name="Kalkreuter E."/>
            <person name="Kautsar S.A."/>
            <person name="Yang D."/>
            <person name="Bader C.D."/>
            <person name="Teijaro C.N."/>
            <person name="Fluegel L."/>
            <person name="Davis C.M."/>
            <person name="Simpson J.R."/>
            <person name="Lauterbach L."/>
            <person name="Steele A.D."/>
            <person name="Gui C."/>
            <person name="Meng S."/>
            <person name="Li G."/>
            <person name="Viehrig K."/>
            <person name="Ye F."/>
            <person name="Su P."/>
            <person name="Kiefer A.F."/>
            <person name="Nichols A."/>
            <person name="Cepeda A.J."/>
            <person name="Yan W."/>
            <person name="Fan B."/>
            <person name="Jiang Y."/>
            <person name="Adhikari A."/>
            <person name="Zheng C.-J."/>
            <person name="Schuster L."/>
            <person name="Cowan T.M."/>
            <person name="Smanski M.J."/>
            <person name="Chevrette M.G."/>
            <person name="De Carvalho L.P.S."/>
            <person name="Shen B."/>
        </authorList>
    </citation>
    <scope>NUCLEOTIDE SEQUENCE [LARGE SCALE GENOMIC DNA]</scope>
    <source>
        <strain evidence="2 3">NPDC000632</strain>
    </source>
</reference>
<evidence type="ECO:0000259" key="1">
    <source>
        <dbReference type="SMART" id="SM00829"/>
    </source>
</evidence>
<dbReference type="RefSeq" id="WP_350721432.1">
    <property type="nucleotide sequence ID" value="NZ_JBEPCO010000026.1"/>
</dbReference>
<dbReference type="Gene3D" id="3.40.50.720">
    <property type="entry name" value="NAD(P)-binding Rossmann-like Domain"/>
    <property type="match status" value="1"/>
</dbReference>
<dbReference type="SUPFAM" id="SSF51735">
    <property type="entry name" value="NAD(P)-binding Rossmann-fold domains"/>
    <property type="match status" value="1"/>
</dbReference>
<dbReference type="PANTHER" id="PTHR45033">
    <property type="match status" value="1"/>
</dbReference>
<proteinExistence type="predicted"/>
<dbReference type="InterPro" id="IPR036291">
    <property type="entry name" value="NAD(P)-bd_dom_sf"/>
</dbReference>
<sequence>MKAVVVRHPGQENVLEVSELPDPGQPGTGEVRVRIHASALNYHDNIVMGSTDTPIGHVPLADGAGVVEAVGEGVTELAVGDAVFARFFPGWQAGGPVLDHFGTTPGIGPSGYAREIVVAPATQFERTPRGYTHAEAATLTVAGLTAWSALMGDGGVKPDDTVVLQGTGGVSLFALQLAHLVGATTIVTSSSDEKLERARALGADHVVNYRSVPEWGDHVRELTGDGADHVIDVGGPATLPQSIQAVRVGGLISVIGVLSGLAGEIPTGFINMKQIRLHGVLVGNHQQQREMVRAIEASGLRPVIDRRFPLDDLSEALRYFTSGAHMGKVVIDI</sequence>
<gene>
    <name evidence="2" type="ORF">ABT322_22970</name>
</gene>
<dbReference type="PANTHER" id="PTHR45033:SF2">
    <property type="entry name" value="ZINC-TYPE ALCOHOL DEHYDROGENASE-LIKE PROTEIN C1773.06C"/>
    <property type="match status" value="1"/>
</dbReference>
<dbReference type="Gene3D" id="3.90.180.10">
    <property type="entry name" value="Medium-chain alcohol dehydrogenases, catalytic domain"/>
    <property type="match status" value="1"/>
</dbReference>
<keyword evidence="3" id="KW-1185">Reference proteome</keyword>
<dbReference type="InterPro" id="IPR013149">
    <property type="entry name" value="ADH-like_C"/>
</dbReference>
<accession>A0ABV1VJ67</accession>
<evidence type="ECO:0000313" key="2">
    <source>
        <dbReference type="EMBL" id="MER6906551.1"/>
    </source>
</evidence>
<dbReference type="Proteomes" id="UP001490330">
    <property type="component" value="Unassembled WGS sequence"/>
</dbReference>
<dbReference type="InterPro" id="IPR013154">
    <property type="entry name" value="ADH-like_N"/>
</dbReference>
<dbReference type="Pfam" id="PF00107">
    <property type="entry name" value="ADH_zinc_N"/>
    <property type="match status" value="1"/>
</dbReference>